<dbReference type="InterPro" id="IPR000330">
    <property type="entry name" value="SNF2_N"/>
</dbReference>
<feature type="compositionally biased region" description="Basic residues" evidence="6">
    <location>
        <begin position="106"/>
        <end position="115"/>
    </location>
</feature>
<gene>
    <name evidence="9" type="ORF">PILCRDRAFT_15506</name>
</gene>
<dbReference type="InterPro" id="IPR049730">
    <property type="entry name" value="SNF2/RAD54-like_C"/>
</dbReference>
<dbReference type="HOGENOM" id="CLU_698518_0_0_1"/>
<dbReference type="PANTHER" id="PTHR45623:SF49">
    <property type="entry name" value="SWI_SNF-RELATED MATRIX-ASSOCIATED ACTIN-DEPENDENT REGULATOR OF CHROMATIN SUBFAMILY A MEMBER 5"/>
    <property type="match status" value="1"/>
</dbReference>
<dbReference type="GO" id="GO:0005524">
    <property type="term" value="F:ATP binding"/>
    <property type="evidence" value="ECO:0007669"/>
    <property type="project" value="InterPro"/>
</dbReference>
<feature type="domain" description="Helicase C-terminal" evidence="8">
    <location>
        <begin position="321"/>
        <end position="389"/>
    </location>
</feature>
<keyword evidence="5" id="KW-0539">Nucleus</keyword>
<dbReference type="GO" id="GO:0003682">
    <property type="term" value="F:chromatin binding"/>
    <property type="evidence" value="ECO:0007669"/>
    <property type="project" value="TreeGrafter"/>
</dbReference>
<dbReference type="GO" id="GO:0042393">
    <property type="term" value="F:histone binding"/>
    <property type="evidence" value="ECO:0007669"/>
    <property type="project" value="TreeGrafter"/>
</dbReference>
<organism evidence="9 10">
    <name type="scientific">Piloderma croceum (strain F 1598)</name>
    <dbReference type="NCBI Taxonomy" id="765440"/>
    <lineage>
        <taxon>Eukaryota</taxon>
        <taxon>Fungi</taxon>
        <taxon>Dikarya</taxon>
        <taxon>Basidiomycota</taxon>
        <taxon>Agaricomycotina</taxon>
        <taxon>Agaricomycetes</taxon>
        <taxon>Agaricomycetidae</taxon>
        <taxon>Atheliales</taxon>
        <taxon>Atheliaceae</taxon>
        <taxon>Piloderma</taxon>
    </lineage>
</organism>
<dbReference type="InterPro" id="IPR027417">
    <property type="entry name" value="P-loop_NTPase"/>
</dbReference>
<accession>A0A0C3EYX5</accession>
<dbReference type="Pfam" id="PF00176">
    <property type="entry name" value="SNF2-rel_dom"/>
    <property type="match status" value="2"/>
</dbReference>
<dbReference type="AlphaFoldDB" id="A0A0C3EYX5"/>
<dbReference type="Gene3D" id="3.40.50.300">
    <property type="entry name" value="P-loop containing nucleotide triphosphate hydrolases"/>
    <property type="match status" value="2"/>
</dbReference>
<dbReference type="SUPFAM" id="SSF52540">
    <property type="entry name" value="P-loop containing nucleoside triphosphate hydrolases"/>
    <property type="match status" value="2"/>
</dbReference>
<dbReference type="InterPro" id="IPR001650">
    <property type="entry name" value="Helicase_C-like"/>
</dbReference>
<dbReference type="GO" id="GO:0005634">
    <property type="term" value="C:nucleus"/>
    <property type="evidence" value="ECO:0007669"/>
    <property type="project" value="UniProtKB-SubCell"/>
</dbReference>
<reference evidence="10" key="2">
    <citation type="submission" date="2015-01" db="EMBL/GenBank/DDBJ databases">
        <title>Evolutionary Origins and Diversification of the Mycorrhizal Mutualists.</title>
        <authorList>
            <consortium name="DOE Joint Genome Institute"/>
            <consortium name="Mycorrhizal Genomics Consortium"/>
            <person name="Kohler A."/>
            <person name="Kuo A."/>
            <person name="Nagy L.G."/>
            <person name="Floudas D."/>
            <person name="Copeland A."/>
            <person name="Barry K.W."/>
            <person name="Cichocki N."/>
            <person name="Veneault-Fourrey C."/>
            <person name="LaButti K."/>
            <person name="Lindquist E.A."/>
            <person name="Lipzen A."/>
            <person name="Lundell T."/>
            <person name="Morin E."/>
            <person name="Murat C."/>
            <person name="Riley R."/>
            <person name="Ohm R."/>
            <person name="Sun H."/>
            <person name="Tunlid A."/>
            <person name="Henrissat B."/>
            <person name="Grigoriev I.V."/>
            <person name="Hibbett D.S."/>
            <person name="Martin F."/>
        </authorList>
    </citation>
    <scope>NUCLEOTIDE SEQUENCE [LARGE SCALE GENOMIC DNA]</scope>
    <source>
        <strain evidence="10">F 1598</strain>
    </source>
</reference>
<evidence type="ECO:0000256" key="2">
    <source>
        <dbReference type="ARBA" id="ARBA00022741"/>
    </source>
</evidence>
<protein>
    <submittedName>
        <fullName evidence="9">Uncharacterized protein</fullName>
    </submittedName>
</protein>
<evidence type="ECO:0000259" key="7">
    <source>
        <dbReference type="Pfam" id="PF00176"/>
    </source>
</evidence>
<evidence type="ECO:0000256" key="1">
    <source>
        <dbReference type="ARBA" id="ARBA00004123"/>
    </source>
</evidence>
<dbReference type="STRING" id="765440.A0A0C3EYX5"/>
<dbReference type="GO" id="GO:0003677">
    <property type="term" value="F:DNA binding"/>
    <property type="evidence" value="ECO:0007669"/>
    <property type="project" value="TreeGrafter"/>
</dbReference>
<evidence type="ECO:0000256" key="5">
    <source>
        <dbReference type="ARBA" id="ARBA00023242"/>
    </source>
</evidence>
<proteinExistence type="predicted"/>
<comment type="subcellular location">
    <subcellularLocation>
        <location evidence="1">Nucleus</location>
    </subcellularLocation>
</comment>
<feature type="compositionally biased region" description="Polar residues" evidence="6">
    <location>
        <begin position="130"/>
        <end position="144"/>
    </location>
</feature>
<evidence type="ECO:0000313" key="10">
    <source>
        <dbReference type="Proteomes" id="UP000054166"/>
    </source>
</evidence>
<dbReference type="InterPro" id="IPR038718">
    <property type="entry name" value="SNF2-like_sf"/>
</dbReference>
<reference evidence="9 10" key="1">
    <citation type="submission" date="2014-04" db="EMBL/GenBank/DDBJ databases">
        <authorList>
            <consortium name="DOE Joint Genome Institute"/>
            <person name="Kuo A."/>
            <person name="Tarkka M."/>
            <person name="Buscot F."/>
            <person name="Kohler A."/>
            <person name="Nagy L.G."/>
            <person name="Floudas D."/>
            <person name="Copeland A."/>
            <person name="Barry K.W."/>
            <person name="Cichocki N."/>
            <person name="Veneault-Fourrey C."/>
            <person name="LaButti K."/>
            <person name="Lindquist E.A."/>
            <person name="Lipzen A."/>
            <person name="Lundell T."/>
            <person name="Morin E."/>
            <person name="Murat C."/>
            <person name="Sun H."/>
            <person name="Tunlid A."/>
            <person name="Henrissat B."/>
            <person name="Grigoriev I.V."/>
            <person name="Hibbett D.S."/>
            <person name="Martin F."/>
            <person name="Nordberg H.P."/>
            <person name="Cantor M.N."/>
            <person name="Hua S.X."/>
        </authorList>
    </citation>
    <scope>NUCLEOTIDE SEQUENCE [LARGE SCALE GENOMIC DNA]</scope>
    <source>
        <strain evidence="9 10">F 1598</strain>
    </source>
</reference>
<keyword evidence="4" id="KW-0067">ATP-binding</keyword>
<feature type="region of interest" description="Disordered" evidence="6">
    <location>
        <begin position="101"/>
        <end position="144"/>
    </location>
</feature>
<keyword evidence="10" id="KW-1185">Reference proteome</keyword>
<dbReference type="GO" id="GO:0000785">
    <property type="term" value="C:chromatin"/>
    <property type="evidence" value="ECO:0007669"/>
    <property type="project" value="TreeGrafter"/>
</dbReference>
<dbReference type="OrthoDB" id="5857104at2759"/>
<dbReference type="GO" id="GO:0016887">
    <property type="term" value="F:ATP hydrolysis activity"/>
    <property type="evidence" value="ECO:0007669"/>
    <property type="project" value="TreeGrafter"/>
</dbReference>
<evidence type="ECO:0000256" key="6">
    <source>
        <dbReference type="SAM" id="MobiDB-lite"/>
    </source>
</evidence>
<name>A0A0C3EYX5_PILCF</name>
<sequence length="395" mass="44484">MAVCLLDIGGADNVAETSKLSEKVPELRHKIAGKFIPVEGLNWIVSLDHNGLNGILADEMGLALPFLAYPKHHLGIAGPHLIVVPKKNAPELGVRVQIKNSELQHRPPHRNKRRAQGALRTDSSRKISKSALQTTRSASSKNLRSKNSVSIHSLISPGRLLITGTPLQNINSLKELFARLNFICPEILWTMRIWIVFLHKVETDSEVETERSKKVIEALHKILRPFLLRKVKTNVEKNLLPKKEINIYVRLAEMQWTWHRSVLEKDIDAVMEGKTRLMNMVMQLCKVACHPYYFDGAEPCSPYATDEHLIENSGRMVILDKLLASRKEKGLRVNTLQIDSGTAHDDRTAGIDEYNKPGSEKFIFLLTTRAGGLGINLTTADIVVLYDSECRNFSW</sequence>
<dbReference type="PANTHER" id="PTHR45623">
    <property type="entry name" value="CHROMODOMAIN-HELICASE-DNA-BINDING PROTEIN 3-RELATED-RELATED"/>
    <property type="match status" value="1"/>
</dbReference>
<dbReference type="EMBL" id="KN833092">
    <property type="protein sequence ID" value="KIM73119.1"/>
    <property type="molecule type" value="Genomic_DNA"/>
</dbReference>
<evidence type="ECO:0000313" key="9">
    <source>
        <dbReference type="EMBL" id="KIM73119.1"/>
    </source>
</evidence>
<dbReference type="InParanoid" id="A0A0C3EYX5"/>
<evidence type="ECO:0000256" key="3">
    <source>
        <dbReference type="ARBA" id="ARBA00022801"/>
    </source>
</evidence>
<dbReference type="CDD" id="cd18793">
    <property type="entry name" value="SF2_C_SNF"/>
    <property type="match status" value="1"/>
</dbReference>
<keyword evidence="3" id="KW-0378">Hydrolase</keyword>
<evidence type="ECO:0000259" key="8">
    <source>
        <dbReference type="Pfam" id="PF00271"/>
    </source>
</evidence>
<dbReference type="Gene3D" id="3.40.50.10810">
    <property type="entry name" value="Tandem AAA-ATPase domain"/>
    <property type="match status" value="2"/>
</dbReference>
<dbReference type="Pfam" id="PF00271">
    <property type="entry name" value="Helicase_C"/>
    <property type="match status" value="1"/>
</dbReference>
<dbReference type="Proteomes" id="UP000054166">
    <property type="component" value="Unassembled WGS sequence"/>
</dbReference>
<dbReference type="GO" id="GO:0034728">
    <property type="term" value="P:nucleosome organization"/>
    <property type="evidence" value="ECO:0007669"/>
    <property type="project" value="TreeGrafter"/>
</dbReference>
<dbReference type="GO" id="GO:0140658">
    <property type="term" value="F:ATP-dependent chromatin remodeler activity"/>
    <property type="evidence" value="ECO:0007669"/>
    <property type="project" value="TreeGrafter"/>
</dbReference>
<feature type="domain" description="SNF2 N-terminal" evidence="7">
    <location>
        <begin position="141"/>
        <end position="292"/>
    </location>
</feature>
<feature type="domain" description="SNF2 N-terminal" evidence="7">
    <location>
        <begin position="39"/>
        <end position="86"/>
    </location>
</feature>
<evidence type="ECO:0000256" key="4">
    <source>
        <dbReference type="ARBA" id="ARBA00022840"/>
    </source>
</evidence>
<keyword evidence="2" id="KW-0547">Nucleotide-binding</keyword>